<evidence type="ECO:0000256" key="4">
    <source>
        <dbReference type="ARBA" id="ARBA00022692"/>
    </source>
</evidence>
<feature type="compositionally biased region" description="Basic and acidic residues" evidence="8">
    <location>
        <begin position="187"/>
        <end position="199"/>
    </location>
</feature>
<evidence type="ECO:0000256" key="1">
    <source>
        <dbReference type="ARBA" id="ARBA00004141"/>
    </source>
</evidence>
<feature type="region of interest" description="Disordered" evidence="8">
    <location>
        <begin position="161"/>
        <end position="209"/>
    </location>
</feature>
<dbReference type="Pfam" id="PF01545">
    <property type="entry name" value="Cation_efflux"/>
    <property type="match status" value="1"/>
</dbReference>
<evidence type="ECO:0000259" key="12">
    <source>
        <dbReference type="Pfam" id="PF16916"/>
    </source>
</evidence>
<protein>
    <submittedName>
        <fullName evidence="13">Zinc resistance conferring protein</fullName>
    </submittedName>
</protein>
<comment type="subcellular location">
    <subcellularLocation>
        <location evidence="1">Membrane</location>
        <topology evidence="1">Multi-pass membrane protein</topology>
    </subcellularLocation>
</comment>
<feature type="transmembrane region" description="Helical" evidence="9">
    <location>
        <begin position="65"/>
        <end position="86"/>
    </location>
</feature>
<dbReference type="InterPro" id="IPR011333">
    <property type="entry name" value="SKP1/BTB/POZ_sf"/>
</dbReference>
<dbReference type="InterPro" id="IPR036837">
    <property type="entry name" value="Cation_efflux_CTD_sf"/>
</dbReference>
<evidence type="ECO:0000256" key="2">
    <source>
        <dbReference type="ARBA" id="ARBA00008873"/>
    </source>
</evidence>
<dbReference type="InterPro" id="IPR027469">
    <property type="entry name" value="Cation_efflux_TMD_sf"/>
</dbReference>
<evidence type="ECO:0000256" key="7">
    <source>
        <dbReference type="ARBA" id="ARBA00023136"/>
    </source>
</evidence>
<feature type="domain" description="BTB" evidence="10">
    <location>
        <begin position="392"/>
        <end position="479"/>
    </location>
</feature>
<sequence length="575" mass="63526">MSLLVALYAIKLTTENAVDSKYSYGWHRAEILAALVNGVFLLALCFSIFMEAIERFFSTPEISNPRLIIIVGSLGLASNIVGLFLFHEHPHSHPHSHPSTPPSESTSPLPEIEAPSTPKPIDIRHSHSRQRSSSQGAAFSPLYGHPAATRAALVRAAEDIAAETGEQSATPSNSDENTPLLRNSAPSHDHSSHSREPSHGHGHSHSHSGSMNMQGILLHVLGDALGNVGVIATGLVILLSSWEYKFYFDPTISLVITVIIFSSALPLVRSASFILLQAVPPHVSLDDVREDILSVDGVISVHELHIWQLSETKTVASVHVLASRDHEFMPIAHKIRNILHQKGIHSSTIQPEYVGNGESPKTAETACLVGCPADAACNPQENACCPPPAPEVEDVFYKVHRYFFQRDSSIFDAMFSLPLPKEKRPEGEDESNPIVLEGIVAQDFDRLLVLLYPYDFVDCELQTIDEWISILRLSTHWDFSSLRELSISRISQVLDDPSDLIVLGNQYDVTDWLVSAYTELCIRKEPLTLEEGRKVGVDIAVTIAQVRHKIRYNSNLNRAHDSIVQVIRHVFGLDD</sequence>
<proteinExistence type="inferred from homology"/>
<keyword evidence="4 9" id="KW-0812">Transmembrane</keyword>
<dbReference type="Gene3D" id="3.30.710.10">
    <property type="entry name" value="Potassium Channel Kv1.1, Chain A"/>
    <property type="match status" value="1"/>
</dbReference>
<dbReference type="Proteomes" id="UP001437256">
    <property type="component" value="Unassembled WGS sequence"/>
</dbReference>
<evidence type="ECO:0000256" key="3">
    <source>
        <dbReference type="ARBA" id="ARBA00022448"/>
    </source>
</evidence>
<evidence type="ECO:0000313" key="14">
    <source>
        <dbReference type="Proteomes" id="UP001437256"/>
    </source>
</evidence>
<evidence type="ECO:0000256" key="8">
    <source>
        <dbReference type="SAM" id="MobiDB-lite"/>
    </source>
</evidence>
<dbReference type="InterPro" id="IPR027470">
    <property type="entry name" value="Cation_efflux_CTD"/>
</dbReference>
<dbReference type="InterPro" id="IPR000210">
    <property type="entry name" value="BTB/POZ_dom"/>
</dbReference>
<comment type="caution">
    <text evidence="13">The sequence shown here is derived from an EMBL/GenBank/DDBJ whole genome shotgun (WGS) entry which is preliminary data.</text>
</comment>
<dbReference type="PANTHER" id="PTHR45820">
    <property type="entry name" value="FI23527P1"/>
    <property type="match status" value="1"/>
</dbReference>
<organism evidence="13 14">
    <name type="scientific">Marasmius tenuissimus</name>
    <dbReference type="NCBI Taxonomy" id="585030"/>
    <lineage>
        <taxon>Eukaryota</taxon>
        <taxon>Fungi</taxon>
        <taxon>Dikarya</taxon>
        <taxon>Basidiomycota</taxon>
        <taxon>Agaricomycotina</taxon>
        <taxon>Agaricomycetes</taxon>
        <taxon>Agaricomycetidae</taxon>
        <taxon>Agaricales</taxon>
        <taxon>Marasmiineae</taxon>
        <taxon>Marasmiaceae</taxon>
        <taxon>Marasmius</taxon>
    </lineage>
</organism>
<evidence type="ECO:0000256" key="5">
    <source>
        <dbReference type="ARBA" id="ARBA00022833"/>
    </source>
</evidence>
<keyword evidence="6 9" id="KW-1133">Transmembrane helix</keyword>
<dbReference type="SUPFAM" id="SSF160240">
    <property type="entry name" value="Cation efflux protein cytoplasmic domain-like"/>
    <property type="match status" value="1"/>
</dbReference>
<feature type="compositionally biased region" description="Polar residues" evidence="8">
    <location>
        <begin position="165"/>
        <end position="186"/>
    </location>
</feature>
<feature type="transmembrane region" description="Helical" evidence="9">
    <location>
        <begin position="31"/>
        <end position="53"/>
    </location>
</feature>
<dbReference type="EMBL" id="JBBXMP010000046">
    <property type="protein sequence ID" value="KAL0065569.1"/>
    <property type="molecule type" value="Genomic_DNA"/>
</dbReference>
<accession>A0ABR2ZWM5</accession>
<feature type="domain" description="Cation efflux protein cytoplasmic" evidence="12">
    <location>
        <begin position="280"/>
        <end position="352"/>
    </location>
</feature>
<dbReference type="PANTHER" id="PTHR45820:SF4">
    <property type="entry name" value="ZINC TRANSPORTER 63C, ISOFORM F"/>
    <property type="match status" value="1"/>
</dbReference>
<keyword evidence="14" id="KW-1185">Reference proteome</keyword>
<feature type="domain" description="Cation efflux protein transmembrane" evidence="11">
    <location>
        <begin position="1"/>
        <end position="276"/>
    </location>
</feature>
<dbReference type="InterPro" id="IPR002524">
    <property type="entry name" value="Cation_efflux"/>
</dbReference>
<evidence type="ECO:0000313" key="13">
    <source>
        <dbReference type="EMBL" id="KAL0065569.1"/>
    </source>
</evidence>
<keyword evidence="7 9" id="KW-0472">Membrane</keyword>
<feature type="transmembrane region" description="Helical" evidence="9">
    <location>
        <begin position="216"/>
        <end position="239"/>
    </location>
</feature>
<dbReference type="Pfam" id="PF16916">
    <property type="entry name" value="ZT_dimer"/>
    <property type="match status" value="1"/>
</dbReference>
<feature type="region of interest" description="Disordered" evidence="8">
    <location>
        <begin position="91"/>
        <end position="142"/>
    </location>
</feature>
<keyword evidence="3" id="KW-0813">Transport</keyword>
<gene>
    <name evidence="13" type="primary">ZRC1_2</name>
    <name evidence="13" type="ORF">AAF712_007480</name>
</gene>
<dbReference type="InterPro" id="IPR058533">
    <property type="entry name" value="Cation_efflux_TM"/>
</dbReference>
<name>A0ABR2ZWM5_9AGAR</name>
<dbReference type="Gene3D" id="1.20.1510.10">
    <property type="entry name" value="Cation efflux protein transmembrane domain"/>
    <property type="match status" value="2"/>
</dbReference>
<evidence type="ECO:0000259" key="11">
    <source>
        <dbReference type="Pfam" id="PF01545"/>
    </source>
</evidence>
<evidence type="ECO:0000256" key="6">
    <source>
        <dbReference type="ARBA" id="ARBA00022989"/>
    </source>
</evidence>
<evidence type="ECO:0000256" key="9">
    <source>
        <dbReference type="SAM" id="Phobius"/>
    </source>
</evidence>
<evidence type="ECO:0000259" key="10">
    <source>
        <dbReference type="Pfam" id="PF00651"/>
    </source>
</evidence>
<dbReference type="SUPFAM" id="SSF161111">
    <property type="entry name" value="Cation efflux protein transmembrane domain-like"/>
    <property type="match status" value="1"/>
</dbReference>
<reference evidence="13 14" key="1">
    <citation type="submission" date="2024-05" db="EMBL/GenBank/DDBJ databases">
        <title>A draft genome resource for the thread blight pathogen Marasmius tenuissimus strain MS-2.</title>
        <authorList>
            <person name="Yulfo-Soto G.E."/>
            <person name="Baruah I.K."/>
            <person name="Amoako-Attah I."/>
            <person name="Bukari Y."/>
            <person name="Meinhardt L.W."/>
            <person name="Bailey B.A."/>
            <person name="Cohen S.P."/>
        </authorList>
    </citation>
    <scope>NUCLEOTIDE SEQUENCE [LARGE SCALE GENOMIC DNA]</scope>
    <source>
        <strain evidence="13 14">MS-2</strain>
    </source>
</reference>
<dbReference type="Pfam" id="PF00651">
    <property type="entry name" value="BTB"/>
    <property type="match status" value="1"/>
</dbReference>
<feature type="transmembrane region" description="Helical" evidence="9">
    <location>
        <begin position="251"/>
        <end position="268"/>
    </location>
</feature>
<comment type="similarity">
    <text evidence="2">Belongs to the cation diffusion facilitator (CDF) transporter (TC 2.A.4) family. SLC30A subfamily.</text>
</comment>
<dbReference type="NCBIfam" id="TIGR01297">
    <property type="entry name" value="CDF"/>
    <property type="match status" value="1"/>
</dbReference>
<keyword evidence="5" id="KW-0862">Zinc</keyword>